<dbReference type="AlphaFoldDB" id="A0A0S6U8L0"/>
<dbReference type="RefSeq" id="WP_025772991.1">
    <property type="nucleotide sequence ID" value="NZ_DF238840.1"/>
</dbReference>
<dbReference type="GO" id="GO:0016075">
    <property type="term" value="P:rRNA catabolic process"/>
    <property type="evidence" value="ECO:0007669"/>
    <property type="project" value="TreeGrafter"/>
</dbReference>
<accession>A0A0S6U8L0</accession>
<evidence type="ECO:0000259" key="1">
    <source>
        <dbReference type="Pfam" id="PF01850"/>
    </source>
</evidence>
<dbReference type="Proteomes" id="UP000063718">
    <property type="component" value="Unassembled WGS sequence"/>
</dbReference>
<gene>
    <name evidence="2" type="ORF">MTY_0127</name>
</gene>
<organism evidence="2">
    <name type="scientific">Moorella thermoacetica Y72</name>
    <dbReference type="NCBI Taxonomy" id="1325331"/>
    <lineage>
        <taxon>Bacteria</taxon>
        <taxon>Bacillati</taxon>
        <taxon>Bacillota</taxon>
        <taxon>Clostridia</taxon>
        <taxon>Neomoorellales</taxon>
        <taxon>Neomoorellaceae</taxon>
        <taxon>Neomoorella</taxon>
    </lineage>
</organism>
<dbReference type="EMBL" id="DF238840">
    <property type="protein sequence ID" value="GAF24799.1"/>
    <property type="molecule type" value="Genomic_DNA"/>
</dbReference>
<proteinExistence type="predicted"/>
<dbReference type="SUPFAM" id="SSF88723">
    <property type="entry name" value="PIN domain-like"/>
    <property type="match status" value="1"/>
</dbReference>
<feature type="domain" description="PIN" evidence="1">
    <location>
        <begin position="5"/>
        <end position="131"/>
    </location>
</feature>
<dbReference type="PANTHER" id="PTHR42188:SF1">
    <property type="entry name" value="23S RRNA-SPECIFIC ENDONUCLEASE VAPC20"/>
    <property type="match status" value="1"/>
</dbReference>
<dbReference type="InterPro" id="IPR029060">
    <property type="entry name" value="PIN-like_dom_sf"/>
</dbReference>
<dbReference type="PANTHER" id="PTHR42188">
    <property type="entry name" value="23S RRNA-SPECIFIC ENDONUCLEASE VAPC20"/>
    <property type="match status" value="1"/>
</dbReference>
<evidence type="ECO:0000313" key="2">
    <source>
        <dbReference type="EMBL" id="GAF24799.1"/>
    </source>
</evidence>
<dbReference type="InterPro" id="IPR002716">
    <property type="entry name" value="PIN_dom"/>
</dbReference>
<dbReference type="GO" id="GO:0004521">
    <property type="term" value="F:RNA endonuclease activity"/>
    <property type="evidence" value="ECO:0007669"/>
    <property type="project" value="InterPro"/>
</dbReference>
<reference evidence="2" key="1">
    <citation type="journal article" date="2014" name="Gene">
        <title>Genome-guided analysis of transformation efficiency and carbon dioxide assimilation by Moorella thermoacetica Y72.</title>
        <authorList>
            <person name="Tsukahara K."/>
            <person name="Kita A."/>
            <person name="Nakashimada Y."/>
            <person name="Hoshino T."/>
            <person name="Murakami K."/>
        </authorList>
    </citation>
    <scope>NUCLEOTIDE SEQUENCE [LARGE SCALE GENOMIC DNA]</scope>
    <source>
        <strain evidence="2">Y72</strain>
    </source>
</reference>
<dbReference type="InterPro" id="IPR039018">
    <property type="entry name" value="VapC20-like"/>
</dbReference>
<dbReference type="Pfam" id="PF01850">
    <property type="entry name" value="PIN"/>
    <property type="match status" value="1"/>
</dbReference>
<sequence>MSRAVFVDASAWIAITNRRDDYHFVAQELYRELLAEKTPLFTTTWVAYEALSLIKSRMGYKKTLELWEVLNNQRLVKLVRVSRIMEEAGLKIFFDYQDKTWGVVDCISIATMRLLNCRRAFAFDEHFREAGRQSGLEILP</sequence>
<protein>
    <submittedName>
        <fullName evidence="2">Predicted nucleic acid-binding protein, contains PIN domain</fullName>
    </submittedName>
</protein>
<dbReference type="Gene3D" id="3.40.50.1010">
    <property type="entry name" value="5'-nuclease"/>
    <property type="match status" value="1"/>
</dbReference>
<name>A0A0S6U8L0_NEOTH</name>